<dbReference type="Gene3D" id="2.30.30.30">
    <property type="match status" value="2"/>
</dbReference>
<evidence type="ECO:0000259" key="6">
    <source>
        <dbReference type="SMART" id="SM00739"/>
    </source>
</evidence>
<name>A0AA88UJ95_9ASTE</name>
<dbReference type="EMBL" id="JAVXUO010001999">
    <property type="protein sequence ID" value="KAK2977312.1"/>
    <property type="molecule type" value="Genomic_DNA"/>
</dbReference>
<comment type="caution">
    <text evidence="7">The sequence shown here is derived from an EMBL/GenBank/DDBJ whole genome shotgun (WGS) entry which is preliminary data.</text>
</comment>
<feature type="compositionally biased region" description="Low complexity" evidence="4">
    <location>
        <begin position="681"/>
        <end position="696"/>
    </location>
</feature>
<dbReference type="Pfam" id="PF23291">
    <property type="entry name" value="KOW4_SPT5"/>
    <property type="match status" value="1"/>
</dbReference>
<feature type="domain" description="KOW" evidence="6">
    <location>
        <begin position="231"/>
        <end position="258"/>
    </location>
</feature>
<keyword evidence="3" id="KW-0539">Nucleus</keyword>
<dbReference type="Pfam" id="PF23037">
    <property type="entry name" value="KOWx_SPT5"/>
    <property type="match status" value="1"/>
</dbReference>
<feature type="compositionally biased region" description="Basic and acidic residues" evidence="4">
    <location>
        <begin position="555"/>
        <end position="571"/>
    </location>
</feature>
<feature type="compositionally biased region" description="Basic and acidic residues" evidence="4">
    <location>
        <begin position="1200"/>
        <end position="1211"/>
    </location>
</feature>
<feature type="compositionally biased region" description="Polar residues" evidence="4">
    <location>
        <begin position="1085"/>
        <end position="1100"/>
    </location>
</feature>
<dbReference type="Proteomes" id="UP001187471">
    <property type="component" value="Unassembled WGS sequence"/>
</dbReference>
<dbReference type="SMART" id="SM00738">
    <property type="entry name" value="NGN"/>
    <property type="match status" value="1"/>
</dbReference>
<dbReference type="InterPro" id="IPR041977">
    <property type="entry name" value="KOW_Spt5_4"/>
</dbReference>
<feature type="compositionally biased region" description="Polar residues" evidence="4">
    <location>
        <begin position="1437"/>
        <end position="1475"/>
    </location>
</feature>
<dbReference type="CDD" id="cd06081">
    <property type="entry name" value="KOW_Spt5_1"/>
    <property type="match status" value="1"/>
</dbReference>
<dbReference type="InterPro" id="IPR039385">
    <property type="entry name" value="NGN_Euk"/>
</dbReference>
<dbReference type="CDD" id="cd09888">
    <property type="entry name" value="NGN_Euk"/>
    <property type="match status" value="1"/>
</dbReference>
<dbReference type="InterPro" id="IPR006645">
    <property type="entry name" value="NGN-like_dom"/>
</dbReference>
<feature type="region of interest" description="Disordered" evidence="4">
    <location>
        <begin position="539"/>
        <end position="571"/>
    </location>
</feature>
<dbReference type="Pfam" id="PF03439">
    <property type="entry name" value="Spt5-NGN"/>
    <property type="match status" value="1"/>
</dbReference>
<feature type="region of interest" description="Disordered" evidence="4">
    <location>
        <begin position="908"/>
        <end position="1475"/>
    </location>
</feature>
<dbReference type="InterPro" id="IPR036735">
    <property type="entry name" value="NGN_dom_sf"/>
</dbReference>
<evidence type="ECO:0000256" key="3">
    <source>
        <dbReference type="ARBA" id="ARBA00023242"/>
    </source>
</evidence>
<dbReference type="InterPro" id="IPR039659">
    <property type="entry name" value="SPT5"/>
</dbReference>
<dbReference type="InterPro" id="IPR057936">
    <property type="entry name" value="KOWx_Spt5"/>
</dbReference>
<feature type="compositionally biased region" description="Polar residues" evidence="4">
    <location>
        <begin position="1169"/>
        <end position="1196"/>
    </location>
</feature>
<comment type="subcellular location">
    <subcellularLocation>
        <location evidence="1">Nucleus</location>
    </subcellularLocation>
</comment>
<dbReference type="GO" id="GO:0003729">
    <property type="term" value="F:mRNA binding"/>
    <property type="evidence" value="ECO:0007669"/>
    <property type="project" value="TreeGrafter"/>
</dbReference>
<feature type="compositionally biased region" description="Polar residues" evidence="4">
    <location>
        <begin position="1366"/>
        <end position="1382"/>
    </location>
</feature>
<dbReference type="GO" id="GO:0006357">
    <property type="term" value="P:regulation of transcription by RNA polymerase II"/>
    <property type="evidence" value="ECO:0007669"/>
    <property type="project" value="InterPro"/>
</dbReference>
<feature type="compositionally biased region" description="Basic and acidic residues" evidence="4">
    <location>
        <begin position="1317"/>
        <end position="1330"/>
    </location>
</feature>
<dbReference type="PANTHER" id="PTHR11125">
    <property type="entry name" value="SUPPRESSOR OF TY 5"/>
    <property type="match status" value="1"/>
</dbReference>
<dbReference type="GO" id="GO:0032784">
    <property type="term" value="P:regulation of DNA-templated transcription elongation"/>
    <property type="evidence" value="ECO:0007669"/>
    <property type="project" value="InterPro"/>
</dbReference>
<dbReference type="FunFam" id="3.30.70.940:FF:000016">
    <property type="entry name" value="Uncharacterized protein"/>
    <property type="match status" value="1"/>
</dbReference>
<reference evidence="7" key="1">
    <citation type="submission" date="2022-12" db="EMBL/GenBank/DDBJ databases">
        <title>Draft genome assemblies for two species of Escallonia (Escalloniales).</title>
        <authorList>
            <person name="Chanderbali A."/>
            <person name="Dervinis C."/>
            <person name="Anghel I."/>
            <person name="Soltis D."/>
            <person name="Soltis P."/>
            <person name="Zapata F."/>
        </authorList>
    </citation>
    <scope>NUCLEOTIDE SEQUENCE</scope>
    <source>
        <strain evidence="7">UCBG92.1500</strain>
        <tissue evidence="7">Leaf</tissue>
    </source>
</reference>
<accession>A0AA88UJ95</accession>
<dbReference type="GO" id="GO:0032044">
    <property type="term" value="C:DSIF complex"/>
    <property type="evidence" value="ECO:0007669"/>
    <property type="project" value="TreeGrafter"/>
</dbReference>
<dbReference type="InterPro" id="IPR005100">
    <property type="entry name" value="NGN-domain"/>
</dbReference>
<proteinExistence type="predicted"/>
<feature type="compositionally biased region" description="Polar residues" evidence="4">
    <location>
        <begin position="1414"/>
        <end position="1429"/>
    </location>
</feature>
<feature type="domain" description="KOW" evidence="6">
    <location>
        <begin position="574"/>
        <end position="601"/>
    </location>
</feature>
<dbReference type="Gene3D" id="3.30.70.940">
    <property type="entry name" value="NusG, N-terminal domain"/>
    <property type="match status" value="1"/>
</dbReference>
<dbReference type="SMART" id="SM00739">
    <property type="entry name" value="KOW"/>
    <property type="match status" value="3"/>
</dbReference>
<feature type="compositionally biased region" description="Gly residues" evidence="4">
    <location>
        <begin position="968"/>
        <end position="979"/>
    </location>
</feature>
<feature type="compositionally biased region" description="Low complexity" evidence="4">
    <location>
        <begin position="544"/>
        <end position="554"/>
    </location>
</feature>
<evidence type="ECO:0000256" key="2">
    <source>
        <dbReference type="ARBA" id="ARBA00023163"/>
    </source>
</evidence>
<dbReference type="PANTHER" id="PTHR11125:SF8">
    <property type="entry name" value="PROTEIN RNA-DIRECTED DNA METHYLATION 3"/>
    <property type="match status" value="1"/>
</dbReference>
<sequence>MASKGKEVATGNDTSGKRKRDERGEKSGHRKRGNPGVLQFFEDAAYEVDGSEEDSDNFIDDDFVEEEFGSEVKVKNEPVKAPHIPLLPKEEEMTEEELEKMLEERYKPGSNFIRYAEDGYEAKRLIERDAIIASAKDPTIWKVKCMVGRERHSAFCLMQKYVDFKSLGTKLQIISAFAIEHVKGFIYIEADKQCDVNEACNGLSGIYSTRVAPVPINEVSHLLTIRSKSNGVSVGTWARVKNGKYKGDLAEVVDVNDARKRATVKLIPRLDLQAMAEKLGGGVTAKKTATPAPRLLSSSELEEFRPLIQYRRDRETGKMFEFLNGMMLKDGYLYKRVPIDSLSFWGVMPSEDELLKFEFSKNDESNDLEWLSELYGEEKKKRTIYSSKGGGKGEASSSSSLENVFEVHDLVLFGRTGYGVIICKEKDDSFKVLKEGSEGPAVVTLKPRELKKASCDKRFTAVDQHKKIISINDTVRVLEGPLEDRQGIVKQIYRGTIFIHDETDQDNSGYFCSKARICEKIVLSGDACSDKGGKSGPLAFDDFSASPKSPLSPKKPWEARESNRNFNREGKDGMFSVGQSLRIRVGPLKGYLCRVMAIRHSDVTVKLDSQQKILTVKPEHLSEVRGKSSAISTGDDPESVKPFDLLGTQDGSTDWTDRAGTSTEGVRWDTGGLSTERASWPGFPGSGLSLPPDSGSANPPKSLDNDIKKDGGWTAWETKATANQSSSWGAAVADKSAVANTEEVGGTAWETKATASQSSSWGAAVADKSAIANPQEVGGTAWETKATASQSSSWGAAVADKRAIANTQEVGGTAWETKATSSQSLSWGAPVASKPAIANTEELGRTAWETKATASQSSSWGAAVADKPAIANMEDVGGTAWETKATASQSSSWGAAVASKPAIANTEELGRTAWETKATASQSSSWGAAVADKPAIANTEEVRGWGKSEGNWNKASCNKWGAKMPTGDQGGSSKDGGSGASTWGKAGESIGKGLEEDSWGKSTVTPKKQSAGWGNVDRSLATGVNESQTNNGGSMKKIVLDATSWGAGTLGSQDKGPSEGNQEGAWGKSAEKSWEKDGPSGSKVDWNSSSASPACQTRNWGNAGGNWGQPIAETSGWKKAADVMEDQTQKWGSEMKETENAKGWGKGGSSNEGQLDSWNKPKTFDSDRGSSWSKQEGGSSWSKQAGGSSWNKQAAGNTEDESKGRKDKNESWQRPNSFSGGRGSGGWIKGGTGNDDADQRASWERPKAFDGGRGSGGRRGRGCGRGGRDHFGRGSSFDQGQSSGWSKGGQESYGTSDGTSSCKLSSWKSGQAAGGWGKEKPFDGGKKDDIQTSAWNSTAGLLGEKPVSWGSMKKGDEDVAGGSKGGSSWNKQEGGSSWNKQDGGSPWHKQDGGSPWNKQEGGSSWNKQEGGPSWNKQDGGSSWSKQGGASSWDKQDGGSSRNKQGGGSSWNKQEGGSSWNKQEGGSSSWNKNYKN</sequence>
<feature type="compositionally biased region" description="Low complexity" evidence="4">
    <location>
        <begin position="1279"/>
        <end position="1292"/>
    </location>
</feature>
<feature type="compositionally biased region" description="Polar residues" evidence="4">
    <location>
        <begin position="649"/>
        <end position="664"/>
    </location>
</feature>
<dbReference type="GO" id="GO:0006368">
    <property type="term" value="P:transcription elongation by RNA polymerase II"/>
    <property type="evidence" value="ECO:0007669"/>
    <property type="project" value="TreeGrafter"/>
</dbReference>
<keyword evidence="2" id="KW-0804">Transcription</keyword>
<dbReference type="InterPro" id="IPR014722">
    <property type="entry name" value="Rib_uL2_dom2"/>
</dbReference>
<organism evidence="7 8">
    <name type="scientific">Escallonia rubra</name>
    <dbReference type="NCBI Taxonomy" id="112253"/>
    <lineage>
        <taxon>Eukaryota</taxon>
        <taxon>Viridiplantae</taxon>
        <taxon>Streptophyta</taxon>
        <taxon>Embryophyta</taxon>
        <taxon>Tracheophyta</taxon>
        <taxon>Spermatophyta</taxon>
        <taxon>Magnoliopsida</taxon>
        <taxon>eudicotyledons</taxon>
        <taxon>Gunneridae</taxon>
        <taxon>Pentapetalae</taxon>
        <taxon>asterids</taxon>
        <taxon>campanulids</taxon>
        <taxon>Escalloniales</taxon>
        <taxon>Escalloniaceae</taxon>
        <taxon>Escallonia</taxon>
    </lineage>
</organism>
<dbReference type="InterPro" id="IPR005824">
    <property type="entry name" value="KOW"/>
</dbReference>
<feature type="domain" description="NusG-like N-terminal" evidence="5">
    <location>
        <begin position="137"/>
        <end position="226"/>
    </location>
</feature>
<dbReference type="InterPro" id="IPR041978">
    <property type="entry name" value="KOW_Spt5_5"/>
</dbReference>
<feature type="compositionally biased region" description="Basic and acidic residues" evidence="4">
    <location>
        <begin position="1069"/>
        <end position="1078"/>
    </location>
</feature>
<evidence type="ECO:0000313" key="7">
    <source>
        <dbReference type="EMBL" id="KAK2977312.1"/>
    </source>
</evidence>
<evidence type="ECO:0008006" key="9">
    <source>
        <dbReference type="Google" id="ProtNLM"/>
    </source>
</evidence>
<feature type="compositionally biased region" description="Gly residues" evidence="4">
    <location>
        <begin position="1220"/>
        <end position="1233"/>
    </location>
</feature>
<dbReference type="FunFam" id="2.30.30.30:FF:000064">
    <property type="entry name" value="SPT5 homolog, DSIF elongation factor subunit"/>
    <property type="match status" value="1"/>
</dbReference>
<evidence type="ECO:0000256" key="4">
    <source>
        <dbReference type="SAM" id="MobiDB-lite"/>
    </source>
</evidence>
<dbReference type="CDD" id="cd06084">
    <property type="entry name" value="KOW_Spt5_4"/>
    <property type="match status" value="1"/>
</dbReference>
<evidence type="ECO:0000259" key="5">
    <source>
        <dbReference type="SMART" id="SM00738"/>
    </source>
</evidence>
<feature type="region of interest" description="Disordered" evidence="4">
    <location>
        <begin position="624"/>
        <end position="701"/>
    </location>
</feature>
<keyword evidence="8" id="KW-1185">Reference proteome</keyword>
<protein>
    <recommendedName>
        <fullName evidence="9">Protein RNA-directed DNA methylation 3</fullName>
    </recommendedName>
</protein>
<evidence type="ECO:0000313" key="8">
    <source>
        <dbReference type="Proteomes" id="UP001187471"/>
    </source>
</evidence>
<feature type="domain" description="KOW" evidence="6">
    <location>
        <begin position="468"/>
        <end position="495"/>
    </location>
</feature>
<feature type="region of interest" description="Disordered" evidence="4">
    <location>
        <begin position="814"/>
        <end position="833"/>
    </location>
</feature>
<feature type="compositionally biased region" description="Basic and acidic residues" evidence="4">
    <location>
        <begin position="15"/>
        <end position="27"/>
    </location>
</feature>
<feature type="compositionally biased region" description="Polar residues" evidence="4">
    <location>
        <begin position="1293"/>
        <end position="1309"/>
    </location>
</feature>
<feature type="region of interest" description="Disordered" evidence="4">
    <location>
        <begin position="881"/>
        <end position="900"/>
    </location>
</feature>
<feature type="compositionally biased region" description="Polar residues" evidence="4">
    <location>
        <begin position="1396"/>
        <end position="1407"/>
    </location>
</feature>
<evidence type="ECO:0000256" key="1">
    <source>
        <dbReference type="ARBA" id="ARBA00004123"/>
    </source>
</evidence>
<feature type="region of interest" description="Disordered" evidence="4">
    <location>
        <begin position="1"/>
        <end position="37"/>
    </location>
</feature>
<dbReference type="Pfam" id="PF23042">
    <property type="entry name" value="KOW1_SPT5"/>
    <property type="match status" value="1"/>
</dbReference>
<feature type="compositionally biased region" description="Polar residues" evidence="4">
    <location>
        <begin position="1022"/>
        <end position="1033"/>
    </location>
</feature>
<gene>
    <name evidence="7" type="ORF">RJ640_013077</name>
</gene>
<feature type="compositionally biased region" description="Basic and acidic residues" evidence="4">
    <location>
        <begin position="1237"/>
        <end position="1250"/>
    </location>
</feature>
<dbReference type="InterPro" id="IPR041973">
    <property type="entry name" value="KOW_Spt5_1"/>
</dbReference>
<dbReference type="Pfam" id="PF23290">
    <property type="entry name" value="KOW5_SPT5"/>
    <property type="match status" value="1"/>
</dbReference>